<sequence>MAKAKYKISNWKQYNQALINQGSVTFWIDVAAIKAGHCLKYHGHRNRRFLSSDTLIEMVLMVKNIFKLPLRGLKGFINSVFTLKKVPPRSPTYTCISKCSKTVKVRYRLPSRGAVSYVVIDATSLKVYGER</sequence>
<dbReference type="InterPro" id="IPR053172">
    <property type="entry name" value="Tn903_transposase"/>
</dbReference>
<accession>A0A2A5T3U4</accession>
<comment type="caution">
    <text evidence="2">The sequence shown here is derived from an EMBL/GenBank/DDBJ whole genome shotgun (WGS) entry which is preliminary data.</text>
</comment>
<proteinExistence type="predicted"/>
<organism evidence="2 3">
    <name type="scientific">Candidatus Enterovibrio escicola</name>
    <dbReference type="NCBI Taxonomy" id="1927127"/>
    <lineage>
        <taxon>Bacteria</taxon>
        <taxon>Pseudomonadati</taxon>
        <taxon>Pseudomonadota</taxon>
        <taxon>Gammaproteobacteria</taxon>
        <taxon>Vibrionales</taxon>
        <taxon>Vibrionaceae</taxon>
        <taxon>Enterovibrio</taxon>
    </lineage>
</organism>
<reference evidence="3" key="1">
    <citation type="submission" date="2017-04" db="EMBL/GenBank/DDBJ databases">
        <title>Genome evolution of the luminous symbionts of deep sea anglerfish.</title>
        <authorList>
            <person name="Hendry T.A."/>
        </authorList>
    </citation>
    <scope>NUCLEOTIDE SEQUENCE [LARGE SCALE GENOMIC DNA]</scope>
</reference>
<dbReference type="InterPro" id="IPR025668">
    <property type="entry name" value="Tnp_DDE_dom"/>
</dbReference>
<name>A0A2A5T3U4_9GAMM</name>
<dbReference type="PANTHER" id="PTHR34631:SF3">
    <property type="entry name" value="ISSOD12 TRANSPOSASE TNPA_ISSOD12"/>
    <property type="match status" value="1"/>
</dbReference>
<protein>
    <submittedName>
        <fullName evidence="2">Mobile element protein</fullName>
    </submittedName>
</protein>
<dbReference type="PANTHER" id="PTHR34631">
    <property type="match status" value="1"/>
</dbReference>
<gene>
    <name evidence="2" type="ORF">BTN49_1375</name>
</gene>
<keyword evidence="3" id="KW-1185">Reference proteome</keyword>
<feature type="domain" description="Transposase DDE" evidence="1">
    <location>
        <begin position="20"/>
        <end position="130"/>
    </location>
</feature>
<evidence type="ECO:0000259" key="1">
    <source>
        <dbReference type="Pfam" id="PF13737"/>
    </source>
</evidence>
<dbReference type="Proteomes" id="UP000219020">
    <property type="component" value="Unassembled WGS sequence"/>
</dbReference>
<dbReference type="AlphaFoldDB" id="A0A2A5T3U4"/>
<evidence type="ECO:0000313" key="2">
    <source>
        <dbReference type="EMBL" id="PCS22824.1"/>
    </source>
</evidence>
<evidence type="ECO:0000313" key="3">
    <source>
        <dbReference type="Proteomes" id="UP000219020"/>
    </source>
</evidence>
<dbReference type="Pfam" id="PF13737">
    <property type="entry name" value="DDE_Tnp_1_5"/>
    <property type="match status" value="1"/>
</dbReference>
<dbReference type="EMBL" id="NBYY01000013">
    <property type="protein sequence ID" value="PCS22824.1"/>
    <property type="molecule type" value="Genomic_DNA"/>
</dbReference>